<dbReference type="PANTHER" id="PTHR48006">
    <property type="entry name" value="LEUCINE-RICH REPEAT-CONTAINING PROTEIN DDB_G0281931-RELATED"/>
    <property type="match status" value="1"/>
</dbReference>
<dbReference type="Pfam" id="PF00560">
    <property type="entry name" value="LRR_1"/>
    <property type="match status" value="2"/>
</dbReference>
<accession>A0A7J8MYG0</accession>
<protein>
    <recommendedName>
        <fullName evidence="6">Leucine-rich repeat-containing N-terminal plant-type domain-containing protein</fullName>
    </recommendedName>
</protein>
<organism evidence="4 5">
    <name type="scientific">Gossypium lobatum</name>
    <dbReference type="NCBI Taxonomy" id="34289"/>
    <lineage>
        <taxon>Eukaryota</taxon>
        <taxon>Viridiplantae</taxon>
        <taxon>Streptophyta</taxon>
        <taxon>Embryophyta</taxon>
        <taxon>Tracheophyta</taxon>
        <taxon>Spermatophyta</taxon>
        <taxon>Magnoliopsida</taxon>
        <taxon>eudicotyledons</taxon>
        <taxon>Gunneridae</taxon>
        <taxon>Pentapetalae</taxon>
        <taxon>rosids</taxon>
        <taxon>malvids</taxon>
        <taxon>Malvales</taxon>
        <taxon>Malvaceae</taxon>
        <taxon>Malvoideae</taxon>
        <taxon>Gossypium</taxon>
    </lineage>
</organism>
<reference evidence="4 5" key="1">
    <citation type="journal article" date="2019" name="Genome Biol. Evol.">
        <title>Insights into the evolution of the New World diploid cottons (Gossypium, subgenus Houzingenia) based on genome sequencing.</title>
        <authorList>
            <person name="Grover C.E."/>
            <person name="Arick M.A. 2nd"/>
            <person name="Thrash A."/>
            <person name="Conover J.L."/>
            <person name="Sanders W.S."/>
            <person name="Peterson D.G."/>
            <person name="Frelichowski J.E."/>
            <person name="Scheffler J.A."/>
            <person name="Scheffler B.E."/>
            <person name="Wendel J.F."/>
        </authorList>
    </citation>
    <scope>NUCLEOTIDE SEQUENCE [LARGE SCALE GENOMIC DNA]</scope>
    <source>
        <strain evidence="4">157</strain>
        <tissue evidence="4">Leaf</tissue>
    </source>
</reference>
<dbReference type="AlphaFoldDB" id="A0A7J8MYG0"/>
<comment type="subcellular location">
    <subcellularLocation>
        <location evidence="1">Membrane</location>
        <topology evidence="1">Single-pass type I membrane protein</topology>
    </subcellularLocation>
</comment>
<gene>
    <name evidence="4" type="ORF">Golob_003472</name>
</gene>
<comment type="caution">
    <text evidence="4">The sequence shown here is derived from an EMBL/GenBank/DDBJ whole genome shotgun (WGS) entry which is preliminary data.</text>
</comment>
<dbReference type="PANTHER" id="PTHR48006:SF34">
    <property type="entry name" value="OS08G0203700 PROTEIN"/>
    <property type="match status" value="1"/>
</dbReference>
<sequence>MFNELGIVKALNSIFQQWDAQAVASWNTTGDPCSGTALSQSLSEFEDPSNNPAITCDCSFNDSTVCHITRLRVFGLDKRGGLPKELLDLPYLDFLKLDRNFFSGPLPAFIGNMSRLGLLSLAHNNFSGTIPKEFGNLKKLYLLSLGNNDIFGKLPPELGNLAELGEL</sequence>
<proteinExistence type="predicted"/>
<dbReference type="FunFam" id="3.80.10.10:FF:000383">
    <property type="entry name" value="Leucine-rich repeat receptor protein kinase EMS1"/>
    <property type="match status" value="1"/>
</dbReference>
<keyword evidence="3" id="KW-0677">Repeat</keyword>
<dbReference type="SUPFAM" id="SSF52058">
    <property type="entry name" value="L domain-like"/>
    <property type="match status" value="1"/>
</dbReference>
<keyword evidence="2" id="KW-0433">Leucine-rich repeat</keyword>
<dbReference type="GO" id="GO:0005886">
    <property type="term" value="C:plasma membrane"/>
    <property type="evidence" value="ECO:0007669"/>
    <property type="project" value="TreeGrafter"/>
</dbReference>
<dbReference type="InterPro" id="IPR001611">
    <property type="entry name" value="Leu-rich_rpt"/>
</dbReference>
<name>A0A7J8MYG0_9ROSI</name>
<evidence type="ECO:0000256" key="2">
    <source>
        <dbReference type="ARBA" id="ARBA00022614"/>
    </source>
</evidence>
<keyword evidence="5" id="KW-1185">Reference proteome</keyword>
<evidence type="ECO:0000313" key="5">
    <source>
        <dbReference type="Proteomes" id="UP000593572"/>
    </source>
</evidence>
<dbReference type="InterPro" id="IPR051824">
    <property type="entry name" value="LRR_Rcpt-Like_S/T_Kinase"/>
</dbReference>
<dbReference type="Proteomes" id="UP000593572">
    <property type="component" value="Unassembled WGS sequence"/>
</dbReference>
<evidence type="ECO:0000256" key="3">
    <source>
        <dbReference type="ARBA" id="ARBA00022737"/>
    </source>
</evidence>
<dbReference type="EMBL" id="JABEZX010000011">
    <property type="protein sequence ID" value="MBA0569761.1"/>
    <property type="molecule type" value="Genomic_DNA"/>
</dbReference>
<dbReference type="InterPro" id="IPR032675">
    <property type="entry name" value="LRR_dom_sf"/>
</dbReference>
<dbReference type="Gene3D" id="3.80.10.10">
    <property type="entry name" value="Ribonuclease Inhibitor"/>
    <property type="match status" value="1"/>
</dbReference>
<evidence type="ECO:0000256" key="1">
    <source>
        <dbReference type="ARBA" id="ARBA00004479"/>
    </source>
</evidence>
<evidence type="ECO:0000313" key="4">
    <source>
        <dbReference type="EMBL" id="MBA0569761.1"/>
    </source>
</evidence>
<evidence type="ECO:0008006" key="6">
    <source>
        <dbReference type="Google" id="ProtNLM"/>
    </source>
</evidence>